<keyword evidence="7" id="KW-0496">Mitochondrion</keyword>
<dbReference type="PANTHER" id="PTHR46208:SF1">
    <property type="entry name" value="MITOCHONDRIAL IMPORT RECEPTOR SUBUNIT TOM70"/>
    <property type="match status" value="1"/>
</dbReference>
<dbReference type="GO" id="GO:0030943">
    <property type="term" value="F:mitochondrion targeting sequence binding"/>
    <property type="evidence" value="ECO:0007669"/>
    <property type="project" value="TreeGrafter"/>
</dbReference>
<keyword evidence="3" id="KW-0677">Repeat</keyword>
<dbReference type="OrthoDB" id="1872379at2759"/>
<keyword evidence="4" id="KW-1000">Mitochondrion outer membrane</keyword>
<keyword evidence="12" id="KW-0675">Receptor</keyword>
<dbReference type="EMBL" id="SUNJ01004851">
    <property type="protein sequence ID" value="TPP64119.1"/>
    <property type="molecule type" value="Genomic_DNA"/>
</dbReference>
<feature type="repeat" description="TPR" evidence="10">
    <location>
        <begin position="35"/>
        <end position="68"/>
    </location>
</feature>
<evidence type="ECO:0000256" key="3">
    <source>
        <dbReference type="ARBA" id="ARBA00022737"/>
    </source>
</evidence>
<name>A0A504YU91_FASGI</name>
<reference evidence="12 13" key="1">
    <citation type="submission" date="2019-04" db="EMBL/GenBank/DDBJ databases">
        <title>Annotation for the trematode Fasciola gigantica.</title>
        <authorList>
            <person name="Choi Y.-J."/>
        </authorList>
    </citation>
    <scope>NUCLEOTIDE SEQUENCE [LARGE SCALE GENOMIC DNA]</scope>
    <source>
        <strain evidence="12">Uganda_cow_1</strain>
    </source>
</reference>
<dbReference type="PROSITE" id="PS50005">
    <property type="entry name" value="TPR"/>
    <property type="match status" value="1"/>
</dbReference>
<evidence type="ECO:0000256" key="9">
    <source>
        <dbReference type="ARBA" id="ARBA00038030"/>
    </source>
</evidence>
<accession>A0A504YU91</accession>
<organism evidence="12 13">
    <name type="scientific">Fasciola gigantica</name>
    <name type="common">Giant liver fluke</name>
    <dbReference type="NCBI Taxonomy" id="46835"/>
    <lineage>
        <taxon>Eukaryota</taxon>
        <taxon>Metazoa</taxon>
        <taxon>Spiralia</taxon>
        <taxon>Lophotrochozoa</taxon>
        <taxon>Platyhelminthes</taxon>
        <taxon>Trematoda</taxon>
        <taxon>Digenea</taxon>
        <taxon>Plagiorchiida</taxon>
        <taxon>Echinostomata</taxon>
        <taxon>Echinostomatoidea</taxon>
        <taxon>Fasciolidae</taxon>
        <taxon>Fasciola</taxon>
    </lineage>
</organism>
<dbReference type="GO" id="GO:0008320">
    <property type="term" value="F:protein transmembrane transporter activity"/>
    <property type="evidence" value="ECO:0007669"/>
    <property type="project" value="TreeGrafter"/>
</dbReference>
<comment type="caution">
    <text evidence="12">The sequence shown here is derived from an EMBL/GenBank/DDBJ whole genome shotgun (WGS) entry which is preliminary data.</text>
</comment>
<evidence type="ECO:0000256" key="6">
    <source>
        <dbReference type="ARBA" id="ARBA00022989"/>
    </source>
</evidence>
<evidence type="ECO:0000256" key="10">
    <source>
        <dbReference type="PROSITE-ProRule" id="PRU00339"/>
    </source>
</evidence>
<dbReference type="GO" id="GO:0005741">
    <property type="term" value="C:mitochondrial outer membrane"/>
    <property type="evidence" value="ECO:0007669"/>
    <property type="project" value="UniProtKB-SubCell"/>
</dbReference>
<sequence>MLVLILIDVFPIYFPGSKAQLKEDVEVPNTPLEAAIALKNRGNKYFKAGQYAKAIQLYEDGLEHCPLDAITERAALFQNRAAAKENLRQYESAIVDCTAALDLSPKYLKALNRRAHIYEKLEQWEDCLPDVVACCIFEEFKNAVSHLKSP</sequence>
<dbReference type="Pfam" id="PF00515">
    <property type="entry name" value="TPR_1"/>
    <property type="match status" value="1"/>
</dbReference>
<dbReference type="GO" id="GO:0030150">
    <property type="term" value="P:protein import into mitochondrial matrix"/>
    <property type="evidence" value="ECO:0007669"/>
    <property type="project" value="TreeGrafter"/>
</dbReference>
<protein>
    <submittedName>
        <fullName evidence="12">Mitochondrial import receptor subunit TOM70</fullName>
    </submittedName>
</protein>
<keyword evidence="13" id="KW-1185">Reference proteome</keyword>
<evidence type="ECO:0000256" key="8">
    <source>
        <dbReference type="ARBA" id="ARBA00023136"/>
    </source>
</evidence>
<dbReference type="InterPro" id="IPR011990">
    <property type="entry name" value="TPR-like_helical_dom_sf"/>
</dbReference>
<keyword evidence="5 10" id="KW-0802">TPR repeat</keyword>
<dbReference type="Proteomes" id="UP000316759">
    <property type="component" value="Unassembled WGS sequence"/>
</dbReference>
<dbReference type="STRING" id="46835.A0A504YU91"/>
<feature type="signal peptide" evidence="11">
    <location>
        <begin position="1"/>
        <end position="19"/>
    </location>
</feature>
<comment type="similarity">
    <text evidence="9">Belongs to the Tom70 family.</text>
</comment>
<evidence type="ECO:0000256" key="11">
    <source>
        <dbReference type="SAM" id="SignalP"/>
    </source>
</evidence>
<dbReference type="InterPro" id="IPR019734">
    <property type="entry name" value="TPR_rpt"/>
</dbReference>
<evidence type="ECO:0000256" key="1">
    <source>
        <dbReference type="ARBA" id="ARBA00004572"/>
    </source>
</evidence>
<dbReference type="SUPFAM" id="SSF48452">
    <property type="entry name" value="TPR-like"/>
    <property type="match status" value="1"/>
</dbReference>
<evidence type="ECO:0000256" key="4">
    <source>
        <dbReference type="ARBA" id="ARBA00022787"/>
    </source>
</evidence>
<gene>
    <name evidence="12" type="ORF">FGIG_05717</name>
</gene>
<evidence type="ECO:0000256" key="2">
    <source>
        <dbReference type="ARBA" id="ARBA00022692"/>
    </source>
</evidence>
<dbReference type="AlphaFoldDB" id="A0A504YU91"/>
<dbReference type="SMART" id="SM00028">
    <property type="entry name" value="TPR"/>
    <property type="match status" value="3"/>
</dbReference>
<proteinExistence type="inferred from homology"/>
<dbReference type="Pfam" id="PF13181">
    <property type="entry name" value="TPR_8"/>
    <property type="match status" value="1"/>
</dbReference>
<dbReference type="Gene3D" id="1.25.40.10">
    <property type="entry name" value="Tetratricopeptide repeat domain"/>
    <property type="match status" value="1"/>
</dbReference>
<dbReference type="GO" id="GO:0045039">
    <property type="term" value="P:protein insertion into mitochondrial inner membrane"/>
    <property type="evidence" value="ECO:0007669"/>
    <property type="project" value="TreeGrafter"/>
</dbReference>
<evidence type="ECO:0000256" key="5">
    <source>
        <dbReference type="ARBA" id="ARBA00022803"/>
    </source>
</evidence>
<keyword evidence="11" id="KW-0732">Signal</keyword>
<evidence type="ECO:0000256" key="7">
    <source>
        <dbReference type="ARBA" id="ARBA00023128"/>
    </source>
</evidence>
<evidence type="ECO:0000313" key="13">
    <source>
        <dbReference type="Proteomes" id="UP000316759"/>
    </source>
</evidence>
<feature type="chain" id="PRO_5021506189" evidence="11">
    <location>
        <begin position="20"/>
        <end position="150"/>
    </location>
</feature>
<comment type="subcellular location">
    <subcellularLocation>
        <location evidence="1">Mitochondrion outer membrane</location>
        <topology evidence="1">Single-pass membrane protein</topology>
    </subcellularLocation>
</comment>
<dbReference type="PANTHER" id="PTHR46208">
    <property type="entry name" value="MITOCHONDRIAL IMPORT RECEPTOR SUBUNIT TOM70"/>
    <property type="match status" value="1"/>
</dbReference>
<keyword evidence="6" id="KW-1133">Transmembrane helix</keyword>
<keyword evidence="2" id="KW-0812">Transmembrane</keyword>
<keyword evidence="8" id="KW-0472">Membrane</keyword>
<evidence type="ECO:0000313" key="12">
    <source>
        <dbReference type="EMBL" id="TPP64119.1"/>
    </source>
</evidence>